<name>A0A9D3VKS4_9ROSI</name>
<organism evidence="2 3">
    <name type="scientific">Gossypium stocksii</name>
    <dbReference type="NCBI Taxonomy" id="47602"/>
    <lineage>
        <taxon>Eukaryota</taxon>
        <taxon>Viridiplantae</taxon>
        <taxon>Streptophyta</taxon>
        <taxon>Embryophyta</taxon>
        <taxon>Tracheophyta</taxon>
        <taxon>Spermatophyta</taxon>
        <taxon>Magnoliopsida</taxon>
        <taxon>eudicotyledons</taxon>
        <taxon>Gunneridae</taxon>
        <taxon>Pentapetalae</taxon>
        <taxon>rosids</taxon>
        <taxon>malvids</taxon>
        <taxon>Malvales</taxon>
        <taxon>Malvaceae</taxon>
        <taxon>Malvoideae</taxon>
        <taxon>Gossypium</taxon>
    </lineage>
</organism>
<comment type="caution">
    <text evidence="2">The sequence shown here is derived from an EMBL/GenBank/DDBJ whole genome shotgun (WGS) entry which is preliminary data.</text>
</comment>
<reference evidence="2 3" key="1">
    <citation type="journal article" date="2021" name="Plant Biotechnol. J.">
        <title>Multi-omics assisted identification of the key and species-specific regulatory components of drought-tolerant mechanisms in Gossypium stocksii.</title>
        <authorList>
            <person name="Yu D."/>
            <person name="Ke L."/>
            <person name="Zhang D."/>
            <person name="Wu Y."/>
            <person name="Sun Y."/>
            <person name="Mei J."/>
            <person name="Sun J."/>
            <person name="Sun Y."/>
        </authorList>
    </citation>
    <scope>NUCLEOTIDE SEQUENCE [LARGE SCALE GENOMIC DNA]</scope>
    <source>
        <strain evidence="3">cv. E1</strain>
        <tissue evidence="2">Leaf</tissue>
    </source>
</reference>
<dbReference type="OrthoDB" id="10465232at2759"/>
<evidence type="ECO:0000313" key="3">
    <source>
        <dbReference type="Proteomes" id="UP000828251"/>
    </source>
</evidence>
<evidence type="ECO:0000256" key="1">
    <source>
        <dbReference type="SAM" id="Phobius"/>
    </source>
</evidence>
<feature type="transmembrane region" description="Helical" evidence="1">
    <location>
        <begin position="353"/>
        <end position="371"/>
    </location>
</feature>
<sequence>MAISVRAQPFTAVFLPLFDDLNSVQPDDVGFDAPFCCRHDLLVIPLPSRKRNHDQCDEFYRKFNLLSPRHHHSYALRHIRVMFHEDIGSLSVKGFTSEGLYYLILSHESKGISLLIRGDSIRSLIQDVFRLTSYSSEPSEVRYCHTTLSRSPTFYRFAHLILSLKSAILFRYSEEELMNRRPQGGLKFLKRVLAPQERRKKRRRMESLLAGRKLMFRTDAGLYIDVDGIGEELLPNCVAIDAYRNIGAPALNESLNIWLKEIPDSFNGNPELARDDLTWFKTLIGISGCVITALISKSSGNNPKSLPTEIMESFAACCALVGFFASLAGLYLTTNMPKSLPFGCDPEASTQKMGIVGGLASAFGFIAGVLLLLPNNLFRGITMTMAFAAFIVPIFIKLHPFSRPHPDGLLPGADTNVPFSEADADLADWV</sequence>
<keyword evidence="3" id="KW-1185">Reference proteome</keyword>
<feature type="transmembrane region" description="Helical" evidence="1">
    <location>
        <begin position="279"/>
        <end position="298"/>
    </location>
</feature>
<keyword evidence="1" id="KW-1133">Transmembrane helix</keyword>
<dbReference type="Proteomes" id="UP000828251">
    <property type="component" value="Unassembled WGS sequence"/>
</dbReference>
<evidence type="ECO:0000313" key="2">
    <source>
        <dbReference type="EMBL" id="KAH1089476.1"/>
    </source>
</evidence>
<dbReference type="EMBL" id="JAIQCV010000006">
    <property type="protein sequence ID" value="KAH1089476.1"/>
    <property type="molecule type" value="Genomic_DNA"/>
</dbReference>
<accession>A0A9D3VKS4</accession>
<keyword evidence="1" id="KW-0472">Membrane</keyword>
<proteinExistence type="predicted"/>
<feature type="transmembrane region" description="Helical" evidence="1">
    <location>
        <begin position="377"/>
        <end position="396"/>
    </location>
</feature>
<protein>
    <submittedName>
        <fullName evidence="2">Uncharacterized protein</fullName>
    </submittedName>
</protein>
<feature type="transmembrane region" description="Helical" evidence="1">
    <location>
        <begin position="310"/>
        <end position="332"/>
    </location>
</feature>
<keyword evidence="1" id="KW-0812">Transmembrane</keyword>
<dbReference type="AlphaFoldDB" id="A0A9D3VKS4"/>
<gene>
    <name evidence="2" type="ORF">J1N35_016733</name>
</gene>